<sequence length="195" mass="21588">MYIKRMVAGVLMVVIFTMILFAPAISSGYMGSNQVQLPDSPIICTQHSNLIIETKNVSSGLFSSVNSIDTGYFNVTQTYYYNYHDLEHDIACNVLGKVTGNTGGCTIITQQFSYVITASNSTGTFKEYNGYVVMKNLGFSWGGSYTHNYVAMNVNLEIYSNGDVFMQYSIAYSRTPSEISMAFIDITGLVKNMDC</sequence>
<accession>A0A1V0N5Z9</accession>
<evidence type="ECO:0000313" key="1">
    <source>
        <dbReference type="EMBL" id="ARD85509.1"/>
    </source>
</evidence>
<organism evidence="1 2">
    <name type="scientific">Ferroplasma acidiphilum</name>
    <dbReference type="NCBI Taxonomy" id="74969"/>
    <lineage>
        <taxon>Archaea</taxon>
        <taxon>Methanobacteriati</taxon>
        <taxon>Thermoplasmatota</taxon>
        <taxon>Thermoplasmata</taxon>
        <taxon>Thermoplasmatales</taxon>
        <taxon>Ferroplasmaceae</taxon>
        <taxon>Ferroplasma</taxon>
    </lineage>
</organism>
<dbReference type="EMBL" id="CP015363">
    <property type="protein sequence ID" value="ARD85509.1"/>
    <property type="molecule type" value="Genomic_DNA"/>
</dbReference>
<dbReference type="KEGG" id="fai:FAD_1665"/>
<proteinExistence type="predicted"/>
<name>A0A1V0N5Z9_9ARCH</name>
<dbReference type="AlphaFoldDB" id="A0A1V0N5Z9"/>
<dbReference type="STRING" id="74969.FAD_1665"/>
<dbReference type="Proteomes" id="UP000192050">
    <property type="component" value="Chromosome"/>
</dbReference>
<gene>
    <name evidence="1" type="ORF">FAD_1665</name>
</gene>
<keyword evidence="2" id="KW-1185">Reference proteome</keyword>
<reference evidence="1 2" key="1">
    <citation type="submission" date="2011-10" db="EMBL/GenBank/DDBJ databases">
        <title>Metabolic and evolutionary patterns in the extreme acidophile Ferroplasma acidiphilum.</title>
        <authorList>
            <person name="Golyshina O.V."/>
            <person name="Kozyavkin S.A."/>
            <person name="Tatusov R.L."/>
            <person name="Slesarev A.I."/>
            <person name="Golyshin P.N."/>
        </authorList>
    </citation>
    <scope>NUCLEOTIDE SEQUENCE [LARGE SCALE GENOMIC DNA]</scope>
    <source>
        <strain evidence="2">Y</strain>
    </source>
</reference>
<evidence type="ECO:0000313" key="2">
    <source>
        <dbReference type="Proteomes" id="UP000192050"/>
    </source>
</evidence>
<protein>
    <submittedName>
        <fullName evidence="1">Uncharacterized protein</fullName>
    </submittedName>
</protein>